<evidence type="ECO:0000313" key="1">
    <source>
        <dbReference type="EMBL" id="CAG2210587.1"/>
    </source>
</evidence>
<dbReference type="Proteomes" id="UP000683360">
    <property type="component" value="Unassembled WGS sequence"/>
</dbReference>
<name>A0A8S3RNJ4_MYTED</name>
<comment type="caution">
    <text evidence="1">The sequence shown here is derived from an EMBL/GenBank/DDBJ whole genome shotgun (WGS) entry which is preliminary data.</text>
</comment>
<accession>A0A8S3RNJ4</accession>
<gene>
    <name evidence="1" type="ORF">MEDL_24670</name>
</gene>
<dbReference type="AlphaFoldDB" id="A0A8S3RNJ4"/>
<sequence>MLRMEAKFIIAYTHQVTTKTSKALYRYLCQKIVGTDKHVKTMRQMNTVRDNLLSKVELNEITSGSYGEGLDLRGSDLDIMHVLKSIEVYEDEKPCFHPNITYFSMETDDVKPGFTLLQLEYSGSEFFSTDCEELNGRYYLSSTLNKQSFFRSSSDMIHGPCISSGEGWIC</sequence>
<dbReference type="OrthoDB" id="10614334at2759"/>
<organism evidence="1 2">
    <name type="scientific">Mytilus edulis</name>
    <name type="common">Blue mussel</name>
    <dbReference type="NCBI Taxonomy" id="6550"/>
    <lineage>
        <taxon>Eukaryota</taxon>
        <taxon>Metazoa</taxon>
        <taxon>Spiralia</taxon>
        <taxon>Lophotrochozoa</taxon>
        <taxon>Mollusca</taxon>
        <taxon>Bivalvia</taxon>
        <taxon>Autobranchia</taxon>
        <taxon>Pteriomorphia</taxon>
        <taxon>Mytilida</taxon>
        <taxon>Mytiloidea</taxon>
        <taxon>Mytilidae</taxon>
        <taxon>Mytilinae</taxon>
        <taxon>Mytilus</taxon>
    </lineage>
</organism>
<dbReference type="EMBL" id="CAJPWZ010001239">
    <property type="protein sequence ID" value="CAG2210587.1"/>
    <property type="molecule type" value="Genomic_DNA"/>
</dbReference>
<keyword evidence="2" id="KW-1185">Reference proteome</keyword>
<evidence type="ECO:0000313" key="2">
    <source>
        <dbReference type="Proteomes" id="UP000683360"/>
    </source>
</evidence>
<proteinExistence type="predicted"/>
<protein>
    <submittedName>
        <fullName evidence="1">Uncharacterized protein</fullName>
    </submittedName>
</protein>
<reference evidence="1" key="1">
    <citation type="submission" date="2021-03" db="EMBL/GenBank/DDBJ databases">
        <authorList>
            <person name="Bekaert M."/>
        </authorList>
    </citation>
    <scope>NUCLEOTIDE SEQUENCE</scope>
</reference>